<dbReference type="RefSeq" id="WP_133363430.1">
    <property type="nucleotide sequence ID" value="NZ_CP037940.1"/>
</dbReference>
<protein>
    <submittedName>
        <fullName evidence="4">Oxidoreductase</fullName>
    </submittedName>
</protein>
<dbReference type="SUPFAM" id="SSF51735">
    <property type="entry name" value="NAD(P)-binding Rossmann-fold domains"/>
    <property type="match status" value="1"/>
</dbReference>
<accession>A0A4P6YUG9</accession>
<evidence type="ECO:0000259" key="2">
    <source>
        <dbReference type="Pfam" id="PF01408"/>
    </source>
</evidence>
<name>A0A4P6YUG9_9LACO</name>
<dbReference type="KEGG" id="wei:EQG49_07705"/>
<dbReference type="InterPro" id="IPR004104">
    <property type="entry name" value="Gfo/Idh/MocA-like_OxRdtase_C"/>
</dbReference>
<dbReference type="InterPro" id="IPR000683">
    <property type="entry name" value="Gfo/Idh/MocA-like_OxRdtase_N"/>
</dbReference>
<dbReference type="Pfam" id="PF02894">
    <property type="entry name" value="GFO_IDH_MocA_C"/>
    <property type="match status" value="1"/>
</dbReference>
<dbReference type="Gene3D" id="3.30.360.10">
    <property type="entry name" value="Dihydrodipicolinate Reductase, domain 2"/>
    <property type="match status" value="1"/>
</dbReference>
<dbReference type="OrthoDB" id="9815825at2"/>
<dbReference type="InterPro" id="IPR051317">
    <property type="entry name" value="Gfo/Idh/MocA_oxidoreduct"/>
</dbReference>
<dbReference type="EMBL" id="CP037940">
    <property type="protein sequence ID" value="QBO36353.1"/>
    <property type="molecule type" value="Genomic_DNA"/>
</dbReference>
<dbReference type="SUPFAM" id="SSF55347">
    <property type="entry name" value="Glyceraldehyde-3-phosphate dehydrogenase-like, C-terminal domain"/>
    <property type="match status" value="1"/>
</dbReference>
<feature type="domain" description="Gfo/Idh/MocA-like oxidoreductase C-terminal" evidence="3">
    <location>
        <begin position="141"/>
        <end position="339"/>
    </location>
</feature>
<reference evidence="5" key="1">
    <citation type="submission" date="2019-03" db="EMBL/GenBank/DDBJ databases">
        <title>Weissella sp. 26KH-42 Genome sequencing.</title>
        <authorList>
            <person name="Heo J."/>
            <person name="Kim S.-J."/>
            <person name="Kim J.-S."/>
            <person name="Hong S.-B."/>
            <person name="Kwon S.-W."/>
        </authorList>
    </citation>
    <scope>NUCLEOTIDE SEQUENCE [LARGE SCALE GENOMIC DNA]</scope>
    <source>
        <strain evidence="5">26KH-42</strain>
    </source>
</reference>
<gene>
    <name evidence="4" type="ORF">EQG49_07705</name>
</gene>
<evidence type="ECO:0000313" key="4">
    <source>
        <dbReference type="EMBL" id="QBO36353.1"/>
    </source>
</evidence>
<dbReference type="AlphaFoldDB" id="A0A4P6YUG9"/>
<keyword evidence="5" id="KW-1185">Reference proteome</keyword>
<dbReference type="PANTHER" id="PTHR43708:SF7">
    <property type="entry name" value="OXIDOREDUCTASE"/>
    <property type="match status" value="1"/>
</dbReference>
<evidence type="ECO:0000313" key="5">
    <source>
        <dbReference type="Proteomes" id="UP000292886"/>
    </source>
</evidence>
<evidence type="ECO:0000259" key="3">
    <source>
        <dbReference type="Pfam" id="PF02894"/>
    </source>
</evidence>
<dbReference type="PANTHER" id="PTHR43708">
    <property type="entry name" value="CONSERVED EXPRESSED OXIDOREDUCTASE (EUROFUNG)"/>
    <property type="match status" value="1"/>
</dbReference>
<organism evidence="4 5">
    <name type="scientific">Periweissella cryptocerci</name>
    <dbReference type="NCBI Taxonomy" id="2506420"/>
    <lineage>
        <taxon>Bacteria</taxon>
        <taxon>Bacillati</taxon>
        <taxon>Bacillota</taxon>
        <taxon>Bacilli</taxon>
        <taxon>Lactobacillales</taxon>
        <taxon>Lactobacillaceae</taxon>
        <taxon>Periweissella</taxon>
    </lineage>
</organism>
<sequence>MTEKIVMAFIGFGKSTNRYHLPYIKLRENITVKRVVTPHLDKRVAEREAWEATGTTFSTDINTILDDPEINLVSIVTPAPSHFEFAKQVLNAGKNLVIDKPMVTSIEEAKELIALANEKGVMMMPFQNRRFDSDYLALKHVLKAGYVGRPLELEVHMDHYREDETLHTGAQIDGAYYGHGVHMLDEVVSLLGKPNAATYDLRATRNPDSTIEDQFEVGLLYDNGLKATVQATEMAAIAYPKWVLHGTKGSFIKNNIDQQEYDLKTGIMPGDEGFGVEAPQDFGKVKYQNQNGDWIEKIIPSPVGDYGRVYDAVVATITNGAPKLVSDEEMLTVVELMSHGFDAPSPSVFRYDK</sequence>
<dbReference type="Gene3D" id="3.40.50.720">
    <property type="entry name" value="NAD(P)-binding Rossmann-like Domain"/>
    <property type="match status" value="1"/>
</dbReference>
<comment type="similarity">
    <text evidence="1">Belongs to the Gfo/Idh/MocA family.</text>
</comment>
<dbReference type="GO" id="GO:0000166">
    <property type="term" value="F:nucleotide binding"/>
    <property type="evidence" value="ECO:0007669"/>
    <property type="project" value="InterPro"/>
</dbReference>
<proteinExistence type="inferred from homology"/>
<dbReference type="InterPro" id="IPR036291">
    <property type="entry name" value="NAD(P)-bd_dom_sf"/>
</dbReference>
<dbReference type="Proteomes" id="UP000292886">
    <property type="component" value="Chromosome"/>
</dbReference>
<feature type="domain" description="Gfo/Idh/MocA-like oxidoreductase N-terminal" evidence="2">
    <location>
        <begin position="7"/>
        <end position="124"/>
    </location>
</feature>
<evidence type="ECO:0000256" key="1">
    <source>
        <dbReference type="ARBA" id="ARBA00010928"/>
    </source>
</evidence>
<dbReference type="Pfam" id="PF01408">
    <property type="entry name" value="GFO_IDH_MocA"/>
    <property type="match status" value="1"/>
</dbReference>